<dbReference type="Gramene" id="KCW85557">
    <property type="protein sequence ID" value="KCW85557"/>
    <property type="gene ID" value="EUGRSUZ_B02356"/>
</dbReference>
<name>A0A059D4P7_EUCGR</name>
<dbReference type="Gene3D" id="3.30.70.2890">
    <property type="entry name" value="XS domain"/>
    <property type="match status" value="1"/>
</dbReference>
<dbReference type="InterPro" id="IPR045177">
    <property type="entry name" value="FDM1-5/IDN2"/>
</dbReference>
<dbReference type="PANTHER" id="PTHR21596">
    <property type="entry name" value="RIBONUCLEASE P SUBUNIT P38"/>
    <property type="match status" value="1"/>
</dbReference>
<dbReference type="InterPro" id="IPR038588">
    <property type="entry name" value="XS_domain_sf"/>
</dbReference>
<accession>A0A059D4P7</accession>
<feature type="coiled-coil region" evidence="1">
    <location>
        <begin position="226"/>
        <end position="291"/>
    </location>
</feature>
<reference evidence="3" key="1">
    <citation type="submission" date="2013-07" db="EMBL/GenBank/DDBJ databases">
        <title>The genome of Eucalyptus grandis.</title>
        <authorList>
            <person name="Schmutz J."/>
            <person name="Hayes R."/>
            <person name="Myburg A."/>
            <person name="Tuskan G."/>
            <person name="Grattapaglia D."/>
            <person name="Rokhsar D.S."/>
        </authorList>
    </citation>
    <scope>NUCLEOTIDE SEQUENCE</scope>
    <source>
        <tissue evidence="3">Leaf extractions</tissue>
    </source>
</reference>
<feature type="coiled-coil region" evidence="1">
    <location>
        <begin position="98"/>
        <end position="132"/>
    </location>
</feature>
<evidence type="ECO:0000313" key="3">
    <source>
        <dbReference type="EMBL" id="KCW85557.1"/>
    </source>
</evidence>
<dbReference type="OMA" id="NICCERS"/>
<evidence type="ECO:0000256" key="1">
    <source>
        <dbReference type="SAM" id="Coils"/>
    </source>
</evidence>
<dbReference type="FunCoup" id="A0A059D4P7">
    <property type="interactions" value="20"/>
</dbReference>
<gene>
    <name evidence="3" type="ORF">EUGRSUZ_B02356</name>
</gene>
<feature type="domain" description="XS" evidence="2">
    <location>
        <begin position="21"/>
        <end position="65"/>
    </location>
</feature>
<dbReference type="GO" id="GO:0080188">
    <property type="term" value="P:gene silencing by siRNA-directed DNA methylation"/>
    <property type="evidence" value="ECO:0007669"/>
    <property type="project" value="InterPro"/>
</dbReference>
<dbReference type="InParanoid" id="A0A059D4P7"/>
<evidence type="ECO:0000259" key="2">
    <source>
        <dbReference type="Pfam" id="PF03468"/>
    </source>
</evidence>
<dbReference type="PANTHER" id="PTHR21596:SF23">
    <property type="entry name" value="FACTOR OF DNA METHYLATION 4"/>
    <property type="match status" value="1"/>
</dbReference>
<dbReference type="Pfam" id="PF03468">
    <property type="entry name" value="XS"/>
    <property type="match status" value="1"/>
</dbReference>
<organism evidence="3">
    <name type="scientific">Eucalyptus grandis</name>
    <name type="common">Flooded gum</name>
    <dbReference type="NCBI Taxonomy" id="71139"/>
    <lineage>
        <taxon>Eukaryota</taxon>
        <taxon>Viridiplantae</taxon>
        <taxon>Streptophyta</taxon>
        <taxon>Embryophyta</taxon>
        <taxon>Tracheophyta</taxon>
        <taxon>Spermatophyta</taxon>
        <taxon>Magnoliopsida</taxon>
        <taxon>eudicotyledons</taxon>
        <taxon>Gunneridae</taxon>
        <taxon>Pentapetalae</taxon>
        <taxon>rosids</taxon>
        <taxon>malvids</taxon>
        <taxon>Myrtales</taxon>
        <taxon>Myrtaceae</taxon>
        <taxon>Myrtoideae</taxon>
        <taxon>Eucalypteae</taxon>
        <taxon>Eucalyptus</taxon>
    </lineage>
</organism>
<sequence>MLGEWYQNQAGVGKQRIPPYWVGFCNAIAFEKSYEIERRGKRDFYISRDRGDKFFGWLAYDDDYYSKGILGDHLRKKGHLRTLSDKEAEEQRQRSMLVADLQKTLEIESSRLMEMESKYEKTKHSLDNLVTQKDEMLRAHNEEKMQQNARDHLAKIYLEHDKVTQHLQAQKHELRQQEEELELREFQNEGKRAKLRHDKEMVERKFLEQRKGNNNFLRLGEDQKRKGETSRENIELERELDDKQSLELDIERLRGAVQVMKNMEDDDDVDLKQKMKEIEESLEAKEELSRVLTVKHWRNNDELQDACKELIKTFKENTTGAQICVKRMGELDSKPFLIAAKKNICCERSKSNGRDALF</sequence>
<dbReference type="InterPro" id="IPR005380">
    <property type="entry name" value="XS_domain"/>
</dbReference>
<protein>
    <recommendedName>
        <fullName evidence="2">XS domain-containing protein</fullName>
    </recommendedName>
</protein>
<proteinExistence type="predicted"/>
<dbReference type="AlphaFoldDB" id="A0A059D4P7"/>
<dbReference type="EMBL" id="KK198754">
    <property type="protein sequence ID" value="KCW85557.1"/>
    <property type="molecule type" value="Genomic_DNA"/>
</dbReference>
<feature type="coiled-coil region" evidence="1">
    <location>
        <begin position="160"/>
        <end position="196"/>
    </location>
</feature>
<keyword evidence="1" id="KW-0175">Coiled coil</keyword>